<dbReference type="EMBL" id="LLVT01000003">
    <property type="protein sequence ID" value="KSW10641.1"/>
    <property type="molecule type" value="Genomic_DNA"/>
</dbReference>
<sequence length="170" mass="17072">MGTVTAVSDEALADLIADLTQRGLTIATAESLTGGGLVARLVDVPGASHVVRGGACTYAVDTKASVLGVSESQLALTGPVDEQVARQMARGARELFRADIGVSTTGVAGPGPADGFPAGTVHIACVHPAGEEHRLLHLDGDRAAVRAGAIDAAIALVRDVLDFAGVQVGD</sequence>
<dbReference type="Gene3D" id="3.90.950.20">
    <property type="entry name" value="CinA-like"/>
    <property type="match status" value="1"/>
</dbReference>
<dbReference type="Pfam" id="PF02464">
    <property type="entry name" value="CinA"/>
    <property type="match status" value="1"/>
</dbReference>
<organism evidence="2 3">
    <name type="scientific">Schaalia odontolytica</name>
    <dbReference type="NCBI Taxonomy" id="1660"/>
    <lineage>
        <taxon>Bacteria</taxon>
        <taxon>Bacillati</taxon>
        <taxon>Actinomycetota</taxon>
        <taxon>Actinomycetes</taxon>
        <taxon>Actinomycetales</taxon>
        <taxon>Actinomycetaceae</taxon>
        <taxon>Schaalia</taxon>
    </lineage>
</organism>
<feature type="domain" description="CinA C-terminal" evidence="1">
    <location>
        <begin position="14"/>
        <end position="160"/>
    </location>
</feature>
<dbReference type="Proteomes" id="UP000054686">
    <property type="component" value="Unassembled WGS sequence"/>
</dbReference>
<protein>
    <submittedName>
        <fullName evidence="2">Damage-inducible protein CinA</fullName>
    </submittedName>
</protein>
<proteinExistence type="predicted"/>
<dbReference type="RefSeq" id="WP_060567494.1">
    <property type="nucleotide sequence ID" value="NZ_CP040006.1"/>
</dbReference>
<evidence type="ECO:0000259" key="1">
    <source>
        <dbReference type="Pfam" id="PF02464"/>
    </source>
</evidence>
<dbReference type="AlphaFoldDB" id="A0A0V8RRG5"/>
<accession>A0A0V8RRG5</accession>
<dbReference type="SUPFAM" id="SSF142433">
    <property type="entry name" value="CinA-like"/>
    <property type="match status" value="1"/>
</dbReference>
<reference evidence="2 3" key="1">
    <citation type="submission" date="2015-10" db="EMBL/GenBank/DDBJ databases">
        <title>Draft Genome of Actinomyces odontolyticus subsp. actinosynbacter strain XH001.</title>
        <authorList>
            <person name="Mclean J.S."/>
            <person name="He X."/>
        </authorList>
    </citation>
    <scope>NUCLEOTIDE SEQUENCE [LARGE SCALE GENOMIC DNA]</scope>
    <source>
        <strain evidence="2 3">XH001</strain>
    </source>
</reference>
<dbReference type="NCBIfam" id="TIGR00199">
    <property type="entry name" value="PncC_domain"/>
    <property type="match status" value="1"/>
</dbReference>
<dbReference type="InterPro" id="IPR036653">
    <property type="entry name" value="CinA-like_C"/>
</dbReference>
<gene>
    <name evidence="2" type="ORF">APY09_09095</name>
</gene>
<comment type="caution">
    <text evidence="2">The sequence shown here is derived from an EMBL/GenBank/DDBJ whole genome shotgun (WGS) entry which is preliminary data.</text>
</comment>
<evidence type="ECO:0000313" key="2">
    <source>
        <dbReference type="EMBL" id="KSW10641.1"/>
    </source>
</evidence>
<name>A0A0V8RRG5_9ACTO</name>
<evidence type="ECO:0000313" key="3">
    <source>
        <dbReference type="Proteomes" id="UP000054686"/>
    </source>
</evidence>
<dbReference type="OrthoDB" id="1253990at2"/>
<dbReference type="InterPro" id="IPR008136">
    <property type="entry name" value="CinA_C"/>
</dbReference>